<dbReference type="PANTHER" id="PTHR43462">
    <property type="entry name" value="ALANYL-TRNA EDITING PROTEIN"/>
    <property type="match status" value="1"/>
</dbReference>
<organism evidence="10 11">
    <name type="scientific">Aquatica leii</name>
    <dbReference type="NCBI Taxonomy" id="1421715"/>
    <lineage>
        <taxon>Eukaryota</taxon>
        <taxon>Metazoa</taxon>
        <taxon>Ecdysozoa</taxon>
        <taxon>Arthropoda</taxon>
        <taxon>Hexapoda</taxon>
        <taxon>Insecta</taxon>
        <taxon>Pterygota</taxon>
        <taxon>Neoptera</taxon>
        <taxon>Endopterygota</taxon>
        <taxon>Coleoptera</taxon>
        <taxon>Polyphaga</taxon>
        <taxon>Elateriformia</taxon>
        <taxon>Elateroidea</taxon>
        <taxon>Lampyridae</taxon>
        <taxon>Luciolinae</taxon>
        <taxon>Aquatica</taxon>
    </lineage>
</organism>
<keyword evidence="6" id="KW-0862">Zinc</keyword>
<keyword evidence="5" id="KW-0479">Metal-binding</keyword>
<evidence type="ECO:0000256" key="3">
    <source>
        <dbReference type="ARBA" id="ARBA00008429"/>
    </source>
</evidence>
<dbReference type="GO" id="GO:0005737">
    <property type="term" value="C:cytoplasm"/>
    <property type="evidence" value="ECO:0007669"/>
    <property type="project" value="UniProtKB-SubCell"/>
</dbReference>
<evidence type="ECO:0000256" key="1">
    <source>
        <dbReference type="ARBA" id="ARBA00001947"/>
    </source>
</evidence>
<dbReference type="GO" id="GO:0006412">
    <property type="term" value="P:translation"/>
    <property type="evidence" value="ECO:0007669"/>
    <property type="project" value="UniProtKB-KW"/>
</dbReference>
<keyword evidence="7" id="KW-0648">Protein biosynthesis</keyword>
<dbReference type="Proteomes" id="UP001353858">
    <property type="component" value="Unassembled WGS sequence"/>
</dbReference>
<dbReference type="InterPro" id="IPR012947">
    <property type="entry name" value="tRNA_SAD"/>
</dbReference>
<evidence type="ECO:0000313" key="10">
    <source>
        <dbReference type="EMBL" id="KAK4877176.1"/>
    </source>
</evidence>
<dbReference type="Pfam" id="PF07973">
    <property type="entry name" value="tRNA_SAD"/>
    <property type="match status" value="1"/>
</dbReference>
<keyword evidence="4" id="KW-0963">Cytoplasm</keyword>
<sequence length="412" mass="46363">MVFKCQSDSFLKEFTSKVVSCNEGKLVTVVDGKEQTLNGYEVILDDTILFPEGGGQPADHGVINDSKVLHVKRVADKAIHFVDKPLKVGDEAKQNVNWVRRFDHMQQHSGQHLLSAIIERDYGFDTVSWYLGEHVSYIELDTPSFDSKQIESTENKVNELIQLALKVTVEVYQSIEEIKDKNVDIGGLPDDHVGDIRVVKIDGIDNNKCCGTHVTNISQLQVIKLLGTEKSKRKNKVLLHFLVGDRVIKRLDTCLNRESQLTVLLKNNAVEHVNLVDKLLKNVKILTKDLQTVLKELVVFEAAKFKAISPQPKYYILHRKEAEADFMQSFIKEVGPTDTLLFLSVGDDKTTGNILMRGTESVVSELSEKVLELLNGKGVVKQNCLNAKVTNMKGRSKVATYLNEYFKKLDLV</sequence>
<dbReference type="InterPro" id="IPR009000">
    <property type="entry name" value="Transl_B-barrel_sf"/>
</dbReference>
<proteinExistence type="inferred from homology"/>
<dbReference type="SUPFAM" id="SSF50447">
    <property type="entry name" value="Translation proteins"/>
    <property type="match status" value="1"/>
</dbReference>
<dbReference type="InterPro" id="IPR018163">
    <property type="entry name" value="Thr/Ala-tRNA-synth_IIc_edit"/>
</dbReference>
<accession>A0AAN7P928</accession>
<evidence type="ECO:0000256" key="8">
    <source>
        <dbReference type="ARBA" id="ARBA00053555"/>
    </source>
</evidence>
<dbReference type="FunFam" id="2.40.30.130:FF:000003">
    <property type="entry name" value="alanyl-tRNA editing protein Aarsd1"/>
    <property type="match status" value="1"/>
</dbReference>
<reference evidence="11" key="1">
    <citation type="submission" date="2023-01" db="EMBL/GenBank/DDBJ databases">
        <title>Key to firefly adult light organ development and bioluminescence: homeobox transcription factors regulate luciferase expression and transportation to peroxisome.</title>
        <authorList>
            <person name="Fu X."/>
        </authorList>
    </citation>
    <scope>NUCLEOTIDE SEQUENCE [LARGE SCALE GENOMIC DNA]</scope>
</reference>
<dbReference type="GO" id="GO:0046872">
    <property type="term" value="F:metal ion binding"/>
    <property type="evidence" value="ECO:0007669"/>
    <property type="project" value="UniProtKB-KW"/>
</dbReference>
<evidence type="ECO:0000313" key="11">
    <source>
        <dbReference type="Proteomes" id="UP001353858"/>
    </source>
</evidence>
<dbReference type="PANTHER" id="PTHR43462:SF1">
    <property type="entry name" value="ALANYL-TRNA EDITING PROTEIN AARSD1"/>
    <property type="match status" value="1"/>
</dbReference>
<evidence type="ECO:0000256" key="2">
    <source>
        <dbReference type="ARBA" id="ARBA00004496"/>
    </source>
</evidence>
<dbReference type="FunFam" id="3.30.980.10:FF:000007">
    <property type="entry name" value="alanyl-tRNA editing protein Aarsd1"/>
    <property type="match status" value="1"/>
</dbReference>
<evidence type="ECO:0000256" key="6">
    <source>
        <dbReference type="ARBA" id="ARBA00022833"/>
    </source>
</evidence>
<comment type="caution">
    <text evidence="10">The sequence shown here is derived from an EMBL/GenBank/DDBJ whole genome shotgun (WGS) entry which is preliminary data.</text>
</comment>
<dbReference type="GO" id="GO:0002196">
    <property type="term" value="F:Ser-tRNA(Ala) deacylase activity"/>
    <property type="evidence" value="ECO:0007669"/>
    <property type="project" value="TreeGrafter"/>
</dbReference>
<dbReference type="EMBL" id="JARPUR010000004">
    <property type="protein sequence ID" value="KAK4877176.1"/>
    <property type="molecule type" value="Genomic_DNA"/>
</dbReference>
<evidence type="ECO:0000256" key="4">
    <source>
        <dbReference type="ARBA" id="ARBA00022490"/>
    </source>
</evidence>
<dbReference type="AlphaFoldDB" id="A0AAN7P928"/>
<evidence type="ECO:0000256" key="5">
    <source>
        <dbReference type="ARBA" id="ARBA00022723"/>
    </source>
</evidence>
<dbReference type="InterPro" id="IPR051335">
    <property type="entry name" value="Alanyl-tRNA_Editing_Enzymes"/>
</dbReference>
<dbReference type="GO" id="GO:0005524">
    <property type="term" value="F:ATP binding"/>
    <property type="evidence" value="ECO:0007669"/>
    <property type="project" value="InterPro"/>
</dbReference>
<gene>
    <name evidence="10" type="ORF">RN001_009682</name>
</gene>
<comment type="subcellular location">
    <subcellularLocation>
        <location evidence="2">Cytoplasm</location>
    </subcellularLocation>
</comment>
<comment type="similarity">
    <text evidence="3">Belongs to the class-II aminoacyl-tRNA synthetase family. Alax-L subfamily.</text>
</comment>
<name>A0AAN7P928_9COLE</name>
<dbReference type="SMART" id="SM00863">
    <property type="entry name" value="tRNA_SAD"/>
    <property type="match status" value="1"/>
</dbReference>
<feature type="domain" description="Threonyl/alanyl tRNA synthetase SAD" evidence="9">
    <location>
        <begin position="196"/>
        <end position="238"/>
    </location>
</feature>
<dbReference type="GO" id="GO:0004812">
    <property type="term" value="F:aminoacyl-tRNA ligase activity"/>
    <property type="evidence" value="ECO:0007669"/>
    <property type="project" value="InterPro"/>
</dbReference>
<evidence type="ECO:0000256" key="7">
    <source>
        <dbReference type="ARBA" id="ARBA00022917"/>
    </source>
</evidence>
<protein>
    <recommendedName>
        <fullName evidence="9">Threonyl/alanyl tRNA synthetase SAD domain-containing protein</fullName>
    </recommendedName>
</protein>
<comment type="function">
    <text evidence="8">Functions in trans to edit the amino acid moiety from incorrectly charged tRNA(Ala).</text>
</comment>
<dbReference type="SUPFAM" id="SSF55186">
    <property type="entry name" value="ThrRS/AlaRS common domain"/>
    <property type="match status" value="1"/>
</dbReference>
<evidence type="ECO:0000259" key="9">
    <source>
        <dbReference type="SMART" id="SM00863"/>
    </source>
</evidence>
<keyword evidence="11" id="KW-1185">Reference proteome</keyword>
<dbReference type="Gene3D" id="3.30.980.10">
    <property type="entry name" value="Threonyl-trna Synthetase, Chain A, domain 2"/>
    <property type="match status" value="1"/>
</dbReference>
<dbReference type="GO" id="GO:0043039">
    <property type="term" value="P:tRNA aminoacylation"/>
    <property type="evidence" value="ECO:0007669"/>
    <property type="project" value="InterPro"/>
</dbReference>
<comment type="cofactor">
    <cofactor evidence="1">
        <name>Zn(2+)</name>
        <dbReference type="ChEBI" id="CHEBI:29105"/>
    </cofactor>
</comment>
<dbReference type="Gene3D" id="2.40.30.130">
    <property type="match status" value="1"/>
</dbReference>